<evidence type="ECO:0000259" key="7">
    <source>
        <dbReference type="Pfam" id="PF00892"/>
    </source>
</evidence>
<reference evidence="9 10" key="2">
    <citation type="journal article" date="2020" name="Front. Microbiol.">
        <title>Genetic Organization of the aprX-lipA2 Operon Affects the Proteolytic Potential of Pseudomonas Species in Milk.</title>
        <authorList>
            <person name="Maier C."/>
            <person name="Huptas C."/>
            <person name="von Neubeck M."/>
            <person name="Scherer S."/>
            <person name="Wenning M."/>
            <person name="Lucking G."/>
        </authorList>
    </citation>
    <scope>NUCLEOTIDE SEQUENCE [LARGE SCALE GENOMIC DNA]</scope>
    <source>
        <strain evidence="9 10">WS 5404</strain>
    </source>
</reference>
<reference evidence="8 11" key="1">
    <citation type="submission" date="2019-11" db="EMBL/GenBank/DDBJ databases">
        <title>Epiphytic Pseudomonas syringae from cherry orchards.</title>
        <authorList>
            <person name="Hulin M.T."/>
        </authorList>
    </citation>
    <scope>NUCLEOTIDE SEQUENCE [LARGE SCALE GENOMIC DNA]</scope>
    <source>
        <strain evidence="8 11">PA-6-3B</strain>
    </source>
</reference>
<keyword evidence="3 6" id="KW-0812">Transmembrane</keyword>
<feature type="domain" description="EamA" evidence="7">
    <location>
        <begin position="160"/>
        <end position="291"/>
    </location>
</feature>
<evidence type="ECO:0000313" key="9">
    <source>
        <dbReference type="EMBL" id="NNA77953.1"/>
    </source>
</evidence>
<evidence type="ECO:0000256" key="2">
    <source>
        <dbReference type="ARBA" id="ARBA00007362"/>
    </source>
</evidence>
<comment type="caution">
    <text evidence="9">The sequence shown here is derived from an EMBL/GenBank/DDBJ whole genome shotgun (WGS) entry which is preliminary data.</text>
</comment>
<feature type="transmembrane region" description="Helical" evidence="6">
    <location>
        <begin position="277"/>
        <end position="294"/>
    </location>
</feature>
<evidence type="ECO:0000256" key="6">
    <source>
        <dbReference type="SAM" id="Phobius"/>
    </source>
</evidence>
<dbReference type="GO" id="GO:0016020">
    <property type="term" value="C:membrane"/>
    <property type="evidence" value="ECO:0007669"/>
    <property type="project" value="UniProtKB-SubCell"/>
</dbReference>
<evidence type="ECO:0000313" key="11">
    <source>
        <dbReference type="Proteomes" id="UP000814074"/>
    </source>
</evidence>
<sequence>MKALTRSFNIALPATLLPLLFIVMWSSGYVVGKVALPFVGPYTLIFIRFASAALILLGVALATKAPWPKSRAQFGHLVVVGILIQALQFAGLYMGLDLGVSAAVAALIVGTMPVFTALGATRFLNEKVSRVEWLGLVGGLFGVALVVYEQLGVSATASLTGYLCVVLALVGITAGSLYQKKYCTGMDLRTGGFIQLATASFVMFFLADHFENLAVQWTPTMIFASGWLSLVNSIGAISILYILMRKGEASKVAGLFHLIPAVTALMGFVFLGESFSAINAVGFAITALAVYACTHVKK</sequence>
<evidence type="ECO:0000256" key="5">
    <source>
        <dbReference type="ARBA" id="ARBA00023136"/>
    </source>
</evidence>
<evidence type="ECO:0000256" key="4">
    <source>
        <dbReference type="ARBA" id="ARBA00022989"/>
    </source>
</evidence>
<keyword evidence="4 6" id="KW-1133">Transmembrane helix</keyword>
<feature type="transmembrane region" description="Helical" evidence="6">
    <location>
        <begin position="252"/>
        <end position="271"/>
    </location>
</feature>
<dbReference type="Pfam" id="PF00892">
    <property type="entry name" value="EamA"/>
    <property type="match status" value="2"/>
</dbReference>
<dbReference type="PANTHER" id="PTHR32322:SF2">
    <property type="entry name" value="EAMA DOMAIN-CONTAINING PROTEIN"/>
    <property type="match status" value="1"/>
</dbReference>
<feature type="transmembrane region" description="Helical" evidence="6">
    <location>
        <begin position="222"/>
        <end position="243"/>
    </location>
</feature>
<feature type="transmembrane region" description="Helical" evidence="6">
    <location>
        <begin position="100"/>
        <end position="121"/>
    </location>
</feature>
<feature type="transmembrane region" description="Helical" evidence="6">
    <location>
        <begin position="190"/>
        <end position="210"/>
    </location>
</feature>
<feature type="transmembrane region" description="Helical" evidence="6">
    <location>
        <begin position="159"/>
        <end position="178"/>
    </location>
</feature>
<dbReference type="InterPro" id="IPR000620">
    <property type="entry name" value="EamA_dom"/>
</dbReference>
<feature type="domain" description="EamA" evidence="7">
    <location>
        <begin position="16"/>
        <end position="147"/>
    </location>
</feature>
<dbReference type="AlphaFoldDB" id="A0A5M8GHH1"/>
<dbReference type="Proteomes" id="UP000814074">
    <property type="component" value="Unassembled WGS sequence"/>
</dbReference>
<gene>
    <name evidence="8" type="ORF">GIW47_03680</name>
    <name evidence="9" type="ORF">HBO30_04400</name>
</gene>
<organism evidence="9 10">
    <name type="scientific">Pseudomonas lactis</name>
    <dbReference type="NCBI Taxonomy" id="1615674"/>
    <lineage>
        <taxon>Bacteria</taxon>
        <taxon>Pseudomonadati</taxon>
        <taxon>Pseudomonadota</taxon>
        <taxon>Gammaproteobacteria</taxon>
        <taxon>Pseudomonadales</taxon>
        <taxon>Pseudomonadaceae</taxon>
        <taxon>Pseudomonas</taxon>
    </lineage>
</organism>
<comment type="subcellular location">
    <subcellularLocation>
        <location evidence="1">Membrane</location>
        <topology evidence="1">Multi-pass membrane protein</topology>
    </subcellularLocation>
</comment>
<dbReference type="EMBL" id="JAAQYI010000002">
    <property type="protein sequence ID" value="NNA77953.1"/>
    <property type="molecule type" value="Genomic_DNA"/>
</dbReference>
<evidence type="ECO:0000256" key="1">
    <source>
        <dbReference type="ARBA" id="ARBA00004141"/>
    </source>
</evidence>
<dbReference type="EMBL" id="WKDU01000003">
    <property type="protein sequence ID" value="MCF5151717.1"/>
    <property type="molecule type" value="Genomic_DNA"/>
</dbReference>
<evidence type="ECO:0000313" key="10">
    <source>
        <dbReference type="Proteomes" id="UP000586252"/>
    </source>
</evidence>
<evidence type="ECO:0000256" key="3">
    <source>
        <dbReference type="ARBA" id="ARBA00022692"/>
    </source>
</evidence>
<keyword evidence="5 6" id="KW-0472">Membrane</keyword>
<accession>A0A5M8GHH1</accession>
<feature type="transmembrane region" description="Helical" evidence="6">
    <location>
        <begin position="42"/>
        <end position="62"/>
    </location>
</feature>
<protein>
    <submittedName>
        <fullName evidence="9">EamA family transporter</fullName>
    </submittedName>
</protein>
<comment type="similarity">
    <text evidence="2">Belongs to the EamA transporter family.</text>
</comment>
<dbReference type="GeneID" id="45730780"/>
<feature type="transmembrane region" description="Helical" evidence="6">
    <location>
        <begin position="74"/>
        <end position="94"/>
    </location>
</feature>
<feature type="transmembrane region" description="Helical" evidence="6">
    <location>
        <begin position="133"/>
        <end position="153"/>
    </location>
</feature>
<dbReference type="InterPro" id="IPR050638">
    <property type="entry name" value="AA-Vitamin_Transporters"/>
</dbReference>
<proteinExistence type="inferred from homology"/>
<dbReference type="InterPro" id="IPR037185">
    <property type="entry name" value="EmrE-like"/>
</dbReference>
<dbReference type="SUPFAM" id="SSF103481">
    <property type="entry name" value="Multidrug resistance efflux transporter EmrE"/>
    <property type="match status" value="2"/>
</dbReference>
<dbReference type="PANTHER" id="PTHR32322">
    <property type="entry name" value="INNER MEMBRANE TRANSPORTER"/>
    <property type="match status" value="1"/>
</dbReference>
<dbReference type="RefSeq" id="WP_032894039.1">
    <property type="nucleotide sequence ID" value="NZ_BQIH01000038.1"/>
</dbReference>
<dbReference type="Proteomes" id="UP000586252">
    <property type="component" value="Unassembled WGS sequence"/>
</dbReference>
<evidence type="ECO:0000313" key="8">
    <source>
        <dbReference type="EMBL" id="MCF5151717.1"/>
    </source>
</evidence>
<name>A0A5M8GHH1_9PSED</name>
<keyword evidence="11" id="KW-1185">Reference proteome</keyword>